<dbReference type="InterPro" id="IPR038538">
    <property type="entry name" value="MTERF_sf"/>
</dbReference>
<comment type="similarity">
    <text evidence="1">Belongs to the mTERF family.</text>
</comment>
<evidence type="ECO:0000256" key="1">
    <source>
        <dbReference type="ARBA" id="ARBA00007692"/>
    </source>
</evidence>
<gene>
    <name evidence="5" type="ORF">Prudu_203S000300</name>
</gene>
<accession>A0A5H2XHH7</accession>
<organism evidence="5">
    <name type="scientific">Prunus dulcis</name>
    <name type="common">Almond</name>
    <name type="synonym">Amygdalus dulcis</name>
    <dbReference type="NCBI Taxonomy" id="3755"/>
    <lineage>
        <taxon>Eukaryota</taxon>
        <taxon>Viridiplantae</taxon>
        <taxon>Streptophyta</taxon>
        <taxon>Embryophyta</taxon>
        <taxon>Tracheophyta</taxon>
        <taxon>Spermatophyta</taxon>
        <taxon>Magnoliopsida</taxon>
        <taxon>eudicotyledons</taxon>
        <taxon>Gunneridae</taxon>
        <taxon>Pentapetalae</taxon>
        <taxon>rosids</taxon>
        <taxon>fabids</taxon>
        <taxon>Rosales</taxon>
        <taxon>Rosaceae</taxon>
        <taxon>Amygdaloideae</taxon>
        <taxon>Amygdaleae</taxon>
        <taxon>Prunus</taxon>
    </lineage>
</organism>
<dbReference type="EMBL" id="AP020540">
    <property type="protein sequence ID" value="BBN67837.1"/>
    <property type="molecule type" value="Genomic_DNA"/>
</dbReference>
<dbReference type="GO" id="GO:0006353">
    <property type="term" value="P:DNA-templated transcription termination"/>
    <property type="evidence" value="ECO:0007669"/>
    <property type="project" value="UniProtKB-KW"/>
</dbReference>
<evidence type="ECO:0000256" key="3">
    <source>
        <dbReference type="ARBA" id="ARBA00022946"/>
    </source>
</evidence>
<dbReference type="PANTHER" id="PTHR13068:SF151">
    <property type="entry name" value="TRANSCRIPTION TERMINATION FACTOR MTERF9, CHLOROPLASTIC"/>
    <property type="match status" value="1"/>
</dbReference>
<keyword evidence="2" id="KW-0805">Transcription regulation</keyword>
<proteinExistence type="inferred from homology"/>
<name>A0A5H2XHH7_PRUDU</name>
<evidence type="ECO:0000313" key="5">
    <source>
        <dbReference type="EMBL" id="BBN67837.1"/>
    </source>
</evidence>
<sequence>MDKVQITQGRVIFERFANGHSDGRNSKHTLEKSNAANYYNSSNQTNDVSSLDVPRKGKQSTRKAMEDRFPRLSEEVEFDEKWLPLIDYLSTFGLKESHFIQMYERHMPSLQINVCSAKERLEYLLSVGVKQRDVRRMLLRQPQILEYTVENNLKSQVAFLMSLGIPSSRFGQIIAAAPSLFSYSIENSLKPTVRYLIEEVGIKEKDLGKVVQLSPQILVQRIDISWNTRLNFLSKEIGAPRDSIVKMVKSHPQFLHYSIDDGLLPRINFLRSIGMCNADILKVLTSLTQGLSLSLEENLKPKYKYLVNELRNEVHSLTKSYEPKLVFRPENSPPT</sequence>
<dbReference type="Gene3D" id="1.25.70.10">
    <property type="entry name" value="Transcription termination factor 3, mitochondrial"/>
    <property type="match status" value="1"/>
</dbReference>
<feature type="region of interest" description="Disordered" evidence="4">
    <location>
        <begin position="38"/>
        <end position="65"/>
    </location>
</feature>
<dbReference type="InterPro" id="IPR003690">
    <property type="entry name" value="MTERF"/>
</dbReference>
<dbReference type="PANTHER" id="PTHR13068">
    <property type="entry name" value="CGI-12 PROTEIN-RELATED"/>
    <property type="match status" value="1"/>
</dbReference>
<protein>
    <submittedName>
        <fullName evidence="5">Mitochondrial transcription termination factor family protein</fullName>
    </submittedName>
</protein>
<keyword evidence="2" id="KW-0804">Transcription</keyword>
<keyword evidence="3" id="KW-0809">Transit peptide</keyword>
<dbReference type="GO" id="GO:0003676">
    <property type="term" value="F:nucleic acid binding"/>
    <property type="evidence" value="ECO:0007669"/>
    <property type="project" value="InterPro"/>
</dbReference>
<evidence type="ECO:0000256" key="2">
    <source>
        <dbReference type="ARBA" id="ARBA00022472"/>
    </source>
</evidence>
<dbReference type="AlphaFoldDB" id="A0A5H2XHH7"/>
<dbReference type="Pfam" id="PF02536">
    <property type="entry name" value="mTERF"/>
    <property type="match status" value="1"/>
</dbReference>
<keyword evidence="2" id="KW-0806">Transcription termination</keyword>
<dbReference type="GO" id="GO:0032502">
    <property type="term" value="P:developmental process"/>
    <property type="evidence" value="ECO:0007669"/>
    <property type="project" value="TreeGrafter"/>
</dbReference>
<reference evidence="5" key="1">
    <citation type="journal article" date="2019" name="Science">
        <title>Mutation of a bHLH transcription factor allowed almond domestication.</title>
        <authorList>
            <person name="Sanchez-Perez R."/>
            <person name="Pavan S."/>
            <person name="Mazzeo R."/>
            <person name="Moldovan C."/>
            <person name="Aiese Cigliano R."/>
            <person name="Del Cueto J."/>
            <person name="Ricciardi F."/>
            <person name="Lotti C."/>
            <person name="Ricciardi L."/>
            <person name="Dicenta F."/>
            <person name="Lopez-Marques R.L."/>
            <person name="Lindberg Moller B."/>
        </authorList>
    </citation>
    <scope>NUCLEOTIDE SEQUENCE</scope>
</reference>
<dbReference type="SMART" id="SM00733">
    <property type="entry name" value="Mterf"/>
    <property type="match status" value="5"/>
</dbReference>
<evidence type="ECO:0000256" key="4">
    <source>
        <dbReference type="SAM" id="MobiDB-lite"/>
    </source>
</evidence>